<gene>
    <name evidence="9" type="ORF">CUNI_LOCUS11696</name>
</gene>
<dbReference type="InterPro" id="IPR009057">
    <property type="entry name" value="Homeodomain-like_sf"/>
</dbReference>
<evidence type="ECO:0000256" key="4">
    <source>
        <dbReference type="ARBA" id="ARBA00023163"/>
    </source>
</evidence>
<reference evidence="9" key="1">
    <citation type="submission" date="2021-04" db="EMBL/GenBank/DDBJ databases">
        <authorList>
            <consortium name="Molecular Ecology Group"/>
        </authorList>
    </citation>
    <scope>NUCLEOTIDE SEQUENCE</scope>
</reference>
<protein>
    <recommendedName>
        <fullName evidence="8">HTH psq-type domain-containing protein</fullName>
    </recommendedName>
</protein>
<dbReference type="Gene3D" id="1.10.10.60">
    <property type="entry name" value="Homeodomain-like"/>
    <property type="match status" value="2"/>
</dbReference>
<name>A0A8S3ZD96_9EUPU</name>
<accession>A0A8S3ZD96</accession>
<evidence type="ECO:0000256" key="2">
    <source>
        <dbReference type="ARBA" id="ARBA00023015"/>
    </source>
</evidence>
<keyword evidence="2" id="KW-0805">Transcription regulation</keyword>
<organism evidence="9 10">
    <name type="scientific">Candidula unifasciata</name>
    <dbReference type="NCBI Taxonomy" id="100452"/>
    <lineage>
        <taxon>Eukaryota</taxon>
        <taxon>Metazoa</taxon>
        <taxon>Spiralia</taxon>
        <taxon>Lophotrochozoa</taxon>
        <taxon>Mollusca</taxon>
        <taxon>Gastropoda</taxon>
        <taxon>Heterobranchia</taxon>
        <taxon>Euthyneura</taxon>
        <taxon>Panpulmonata</taxon>
        <taxon>Eupulmonata</taxon>
        <taxon>Stylommatophora</taxon>
        <taxon>Helicina</taxon>
        <taxon>Helicoidea</taxon>
        <taxon>Geomitridae</taxon>
        <taxon>Candidula</taxon>
    </lineage>
</organism>
<feature type="compositionally biased region" description="Low complexity" evidence="7">
    <location>
        <begin position="633"/>
        <end position="649"/>
    </location>
</feature>
<feature type="compositionally biased region" description="Low complexity" evidence="7">
    <location>
        <begin position="603"/>
        <end position="614"/>
    </location>
</feature>
<keyword evidence="3 6" id="KW-0238">DNA-binding</keyword>
<dbReference type="GO" id="GO:0006357">
    <property type="term" value="P:regulation of transcription by RNA polymerase II"/>
    <property type="evidence" value="ECO:0007669"/>
    <property type="project" value="TreeGrafter"/>
</dbReference>
<feature type="region of interest" description="Disordered" evidence="7">
    <location>
        <begin position="590"/>
        <end position="684"/>
    </location>
</feature>
<dbReference type="EMBL" id="CAJHNH020002267">
    <property type="protein sequence ID" value="CAG5126138.1"/>
    <property type="molecule type" value="Genomic_DNA"/>
</dbReference>
<dbReference type="GO" id="GO:0005634">
    <property type="term" value="C:nucleus"/>
    <property type="evidence" value="ECO:0007669"/>
    <property type="project" value="UniProtKB-SubCell"/>
</dbReference>
<evidence type="ECO:0000256" key="1">
    <source>
        <dbReference type="ARBA" id="ARBA00004123"/>
    </source>
</evidence>
<evidence type="ECO:0000313" key="9">
    <source>
        <dbReference type="EMBL" id="CAG5126138.1"/>
    </source>
</evidence>
<dbReference type="PROSITE" id="PS50960">
    <property type="entry name" value="HTH_PSQ"/>
    <property type="match status" value="1"/>
</dbReference>
<keyword evidence="5 6" id="KW-0539">Nucleus</keyword>
<proteinExistence type="predicted"/>
<comment type="caution">
    <text evidence="9">The sequence shown here is derived from an EMBL/GenBank/DDBJ whole genome shotgun (WGS) entry which is preliminary data.</text>
</comment>
<dbReference type="OrthoDB" id="10028342at2759"/>
<feature type="region of interest" description="Disordered" evidence="7">
    <location>
        <begin position="527"/>
        <end position="546"/>
    </location>
</feature>
<dbReference type="PANTHER" id="PTHR21545">
    <property type="entry name" value="TRANSCRIPTION FACTOR MLR1/2"/>
    <property type="match status" value="1"/>
</dbReference>
<keyword evidence="10" id="KW-1185">Reference proteome</keyword>
<feature type="region of interest" description="Disordered" evidence="7">
    <location>
        <begin position="492"/>
        <end position="517"/>
    </location>
</feature>
<dbReference type="Proteomes" id="UP000678393">
    <property type="component" value="Unassembled WGS sequence"/>
</dbReference>
<dbReference type="Pfam" id="PF05225">
    <property type="entry name" value="HTH_psq"/>
    <property type="match status" value="2"/>
</dbReference>
<feature type="compositionally biased region" description="Polar residues" evidence="7">
    <location>
        <begin position="466"/>
        <end position="476"/>
    </location>
</feature>
<dbReference type="AlphaFoldDB" id="A0A8S3ZD96"/>
<dbReference type="SUPFAM" id="SSF46689">
    <property type="entry name" value="Homeodomain-like"/>
    <property type="match status" value="2"/>
</dbReference>
<evidence type="ECO:0000256" key="3">
    <source>
        <dbReference type="ARBA" id="ARBA00023125"/>
    </source>
</evidence>
<feature type="domain" description="HTH psq-type" evidence="8">
    <location>
        <begin position="538"/>
        <end position="590"/>
    </location>
</feature>
<dbReference type="PANTHER" id="PTHR21545:SF13">
    <property type="entry name" value="ECDYSONE-INDUCED PROTEIN 93F, ISOFORM C"/>
    <property type="match status" value="1"/>
</dbReference>
<evidence type="ECO:0000256" key="5">
    <source>
        <dbReference type="ARBA" id="ARBA00023242"/>
    </source>
</evidence>
<feature type="region of interest" description="Disordered" evidence="7">
    <location>
        <begin position="452"/>
        <end position="476"/>
    </location>
</feature>
<dbReference type="GO" id="GO:0003677">
    <property type="term" value="F:DNA binding"/>
    <property type="evidence" value="ECO:0007669"/>
    <property type="project" value="UniProtKB-UniRule"/>
</dbReference>
<comment type="subcellular location">
    <subcellularLocation>
        <location evidence="1 6">Nucleus</location>
    </subcellularLocation>
</comment>
<evidence type="ECO:0000313" key="10">
    <source>
        <dbReference type="Proteomes" id="UP000678393"/>
    </source>
</evidence>
<feature type="DNA-binding region" description="H-T-H motif" evidence="6">
    <location>
        <begin position="566"/>
        <end position="586"/>
    </location>
</feature>
<feature type="compositionally biased region" description="Low complexity" evidence="7">
    <location>
        <begin position="666"/>
        <end position="684"/>
    </location>
</feature>
<dbReference type="InterPro" id="IPR007889">
    <property type="entry name" value="HTH_Psq"/>
</dbReference>
<evidence type="ECO:0000256" key="7">
    <source>
        <dbReference type="SAM" id="MobiDB-lite"/>
    </source>
</evidence>
<sequence>MVDCGSLRCAQERRSFRRDLQGWSKKLPLVLGLERIAADYVDNDTAKLLLNPYPAWEQELTQDFEPLKRCFHCDKRLPNIYRRVQRIINDAKKGKENNGKICLKSLQDLVPFCADFYTQSFGQELFSDVVKSYFLSGVQQPEPQEEPEPHVAPSLGNETIAKLKVPHLTIARSNKKSEAGKQSYTEKDLDCAISDIRSGRLGTRRAAMIYGIPRSTLRSKVVKPDHEEIVLPRDENERPCVVDLNFHKPCLHHLPSFQMSELGLFDLNQPARNRDREPASLLLPMKSPINIKLEPDDQEFFHEHRLKQIRRMHNLNGLRGVHPRPAHVNHLKLPLLIDVVRKLVRQRFMEVKHDHGWKENSFEINSKSDTELFSPFGPYLPAFSSRMSSAYCDENHSSPVYKCIMDSLYTYKMRDETSVPKPFGKVNESSRIGDTLKDIIAKTISEKMKLRDSNSDEFESPLETCLPSTPETHTTFIGRSRNENLGLEPKVVQTGKESKSLNDCCSPPKRSRKDHGKLECISPVFTTHNSSSSAKKTRPKRGQYRKYNSQLLMDAVKAVQRGEMSVHRAGSYFGVPHSTLEYKVKERHLMRQKKPKEAQLPCSSSKSAAVPSVSQTTDRESSLTPEDDGLFTSKKLSGSSSARSSVSSTSPPPNISCRSKTPPACPSQSFPSSSSSSPLPLTSSALNMPPNKDLSNFVWFQPYLASTSQHLDSSIGLIPPSLSHNNSASELLRQLQYKVQAKSSSFQTDCPFDLPCTKERVFEFTQSNNIGAAMSDRMALYNESI</sequence>
<evidence type="ECO:0000259" key="8">
    <source>
        <dbReference type="PROSITE" id="PS50960"/>
    </source>
</evidence>
<keyword evidence="4" id="KW-0804">Transcription</keyword>
<dbReference type="FunFam" id="1.10.10.60:FF:000019">
    <property type="entry name" value="Ligand-dependent corepressor isoform 1"/>
    <property type="match status" value="1"/>
</dbReference>
<feature type="compositionally biased region" description="Basic residues" evidence="7">
    <location>
        <begin position="535"/>
        <end position="544"/>
    </location>
</feature>
<evidence type="ECO:0000256" key="6">
    <source>
        <dbReference type="PROSITE-ProRule" id="PRU00320"/>
    </source>
</evidence>